<dbReference type="AlphaFoldDB" id="A0A1Z4LMG6"/>
<proteinExistence type="predicted"/>
<dbReference type="Proteomes" id="UP000218418">
    <property type="component" value="Chromosome"/>
</dbReference>
<name>A0A1Z4LMG6_9CYAN</name>
<evidence type="ECO:0000256" key="1">
    <source>
        <dbReference type="SAM" id="Phobius"/>
    </source>
</evidence>
<keyword evidence="1" id="KW-0472">Membrane</keyword>
<reference evidence="2 3" key="1">
    <citation type="submission" date="2017-06" db="EMBL/GenBank/DDBJ databases">
        <title>Genome sequencing of cyanobaciteial culture collection at National Institute for Environmental Studies (NIES).</title>
        <authorList>
            <person name="Hirose Y."/>
            <person name="Shimura Y."/>
            <person name="Fujisawa T."/>
            <person name="Nakamura Y."/>
            <person name="Kawachi M."/>
        </authorList>
    </citation>
    <scope>NUCLEOTIDE SEQUENCE [LARGE SCALE GENOMIC DNA]</scope>
    <source>
        <strain evidence="2 3">NIES-267</strain>
    </source>
</reference>
<organism evidence="2 3">
    <name type="scientific">Calothrix parasitica NIES-267</name>
    <dbReference type="NCBI Taxonomy" id="1973488"/>
    <lineage>
        <taxon>Bacteria</taxon>
        <taxon>Bacillati</taxon>
        <taxon>Cyanobacteriota</taxon>
        <taxon>Cyanophyceae</taxon>
        <taxon>Nostocales</taxon>
        <taxon>Calotrichaceae</taxon>
        <taxon>Calothrix</taxon>
    </lineage>
</organism>
<feature type="transmembrane region" description="Helical" evidence="1">
    <location>
        <begin position="34"/>
        <end position="57"/>
    </location>
</feature>
<keyword evidence="1" id="KW-1133">Transmembrane helix</keyword>
<keyword evidence="1" id="KW-0812">Transmembrane</keyword>
<feature type="transmembrane region" description="Helical" evidence="1">
    <location>
        <begin position="77"/>
        <end position="98"/>
    </location>
</feature>
<accession>A0A1Z4LMG6</accession>
<sequence>MNIQAKVVIFIIISICTIPLTISIYPGILNSLLFPTLLVSIICIPIFIIVGIFTLIVFGRRGELTNIKFPWQIIKPVFGIILVSCILLKFHIPIRLAFLASQSDFEKIIVNNEVKSNQKLGFYRVDKYVVDSVGGKYFRVNSYGDGISPDTVSYGFAYQPNPKKSPFGSANYQLFHLNGDWYLFQVSNDY</sequence>
<feature type="transmembrane region" description="Helical" evidence="1">
    <location>
        <begin position="7"/>
        <end position="28"/>
    </location>
</feature>
<evidence type="ECO:0000313" key="3">
    <source>
        <dbReference type="Proteomes" id="UP000218418"/>
    </source>
</evidence>
<evidence type="ECO:0000313" key="2">
    <source>
        <dbReference type="EMBL" id="BAY82364.1"/>
    </source>
</evidence>
<gene>
    <name evidence="2" type="ORF">NIES267_18430</name>
</gene>
<keyword evidence="3" id="KW-1185">Reference proteome</keyword>
<protein>
    <submittedName>
        <fullName evidence="2">Uncharacterized protein</fullName>
    </submittedName>
</protein>
<dbReference type="EMBL" id="AP018227">
    <property type="protein sequence ID" value="BAY82364.1"/>
    <property type="molecule type" value="Genomic_DNA"/>
</dbReference>
<dbReference type="OrthoDB" id="509916at2"/>